<dbReference type="InterPro" id="IPR015590">
    <property type="entry name" value="Aldehyde_DH_dom"/>
</dbReference>
<keyword evidence="3" id="KW-0520">NAD</keyword>
<keyword evidence="2 5" id="KW-0560">Oxidoreductase</keyword>
<gene>
    <name evidence="7" type="ORF">F8568_034490</name>
</gene>
<dbReference type="Gene3D" id="3.40.309.10">
    <property type="entry name" value="Aldehyde Dehydrogenase, Chain A, domain 2"/>
    <property type="match status" value="1"/>
</dbReference>
<evidence type="ECO:0000313" key="7">
    <source>
        <dbReference type="EMBL" id="MWA05385.1"/>
    </source>
</evidence>
<dbReference type="EMBL" id="WBMS02000037">
    <property type="protein sequence ID" value="MWA05385.1"/>
    <property type="molecule type" value="Genomic_DNA"/>
</dbReference>
<organism evidence="7 8">
    <name type="scientific">Actinomadura physcomitrii</name>
    <dbReference type="NCBI Taxonomy" id="2650748"/>
    <lineage>
        <taxon>Bacteria</taxon>
        <taxon>Bacillati</taxon>
        <taxon>Actinomycetota</taxon>
        <taxon>Actinomycetes</taxon>
        <taxon>Streptosporangiales</taxon>
        <taxon>Thermomonosporaceae</taxon>
        <taxon>Actinomadura</taxon>
    </lineage>
</organism>
<reference evidence="7" key="1">
    <citation type="submission" date="2019-12" db="EMBL/GenBank/DDBJ databases">
        <title>Actinomadura physcomitrii sp. nov., a novel actinomycete isolated from moss [Physcomitrium sphaericum (Ludw) Fuernr].</title>
        <authorList>
            <person name="Zhuang X."/>
        </authorList>
    </citation>
    <scope>NUCLEOTIDE SEQUENCE [LARGE SCALE GENOMIC DNA]</scope>
    <source>
        <strain evidence="7">LD22</strain>
    </source>
</reference>
<evidence type="ECO:0000256" key="1">
    <source>
        <dbReference type="ARBA" id="ARBA00009986"/>
    </source>
</evidence>
<dbReference type="Pfam" id="PF00171">
    <property type="entry name" value="Aldedh"/>
    <property type="match status" value="1"/>
</dbReference>
<keyword evidence="8" id="KW-1185">Reference proteome</keyword>
<proteinExistence type="inferred from homology"/>
<dbReference type="InterPro" id="IPR029510">
    <property type="entry name" value="Ald_DH_CS_GLU"/>
</dbReference>
<evidence type="ECO:0000256" key="5">
    <source>
        <dbReference type="RuleBase" id="RU003345"/>
    </source>
</evidence>
<dbReference type="RefSeq" id="WP_151597847.1">
    <property type="nucleotide sequence ID" value="NZ_WBMS02000037.1"/>
</dbReference>
<comment type="caution">
    <text evidence="7">The sequence shown here is derived from an EMBL/GenBank/DDBJ whole genome shotgun (WGS) entry which is preliminary data.</text>
</comment>
<evidence type="ECO:0000256" key="4">
    <source>
        <dbReference type="PROSITE-ProRule" id="PRU10007"/>
    </source>
</evidence>
<dbReference type="PANTHER" id="PTHR42986:SF1">
    <property type="entry name" value="BENZALDEHYDE DEHYDROGENASE YFMT"/>
    <property type="match status" value="1"/>
</dbReference>
<evidence type="ECO:0000256" key="3">
    <source>
        <dbReference type="ARBA" id="ARBA00023027"/>
    </source>
</evidence>
<evidence type="ECO:0000256" key="2">
    <source>
        <dbReference type="ARBA" id="ARBA00023002"/>
    </source>
</evidence>
<accession>A0A6I4ML94</accession>
<dbReference type="InterPro" id="IPR016162">
    <property type="entry name" value="Ald_DH_N"/>
</dbReference>
<comment type="similarity">
    <text evidence="1 5">Belongs to the aldehyde dehydrogenase family.</text>
</comment>
<feature type="active site" evidence="4">
    <location>
        <position position="252"/>
    </location>
</feature>
<dbReference type="InterPro" id="IPR016163">
    <property type="entry name" value="Ald_DH_C"/>
</dbReference>
<dbReference type="GO" id="GO:0016620">
    <property type="term" value="F:oxidoreductase activity, acting on the aldehyde or oxo group of donors, NAD or NADP as acceptor"/>
    <property type="evidence" value="ECO:0007669"/>
    <property type="project" value="InterPro"/>
</dbReference>
<dbReference type="Gene3D" id="3.40.605.10">
    <property type="entry name" value="Aldehyde Dehydrogenase, Chain A, domain 1"/>
    <property type="match status" value="1"/>
</dbReference>
<dbReference type="PROSITE" id="PS00687">
    <property type="entry name" value="ALDEHYDE_DEHYDR_GLU"/>
    <property type="match status" value="1"/>
</dbReference>
<protein>
    <submittedName>
        <fullName evidence="7">Aldehyde dehydrogenase family protein</fullName>
    </submittedName>
</protein>
<dbReference type="InterPro" id="IPR016161">
    <property type="entry name" value="Ald_DH/histidinol_DH"/>
</dbReference>
<sequence>MFLDAKQWQGKVFIGGAWEAGSGGVAEVIEPATGASLGQVGIADAADLARAAESAAAAQREWAATPHPQRAAVLRRAAALWAEHAEDVAWWNIREVGAVPGMAGFAVHVAEQECHEAAALPSRPYGELLPSEEPRLSMATRGPAGVVGVIAPFNVPIILGIRSVAPALALGNAVILKPDPRTAVTGGVTIARIFEEAGLPAGVLQMLPGGADVGQAMVTHPLVRVISFTGSTEAGRKVGELAGRHLKRAHLELGGNSALIVLDDADVDAAVNLSAWGSFFHQGQICMTTGRHLVHERLYDDFVERLAAQASKMTVGNPATDQVMLGPVIDEGQRDKIHDIVTGSVRHGAGLLAGGEFDELFYSPTVLAGVGADTPAFAQEIFGPVAPVARFSTAEQAVRLATTSEYGLSLGIVTRDAMKGLALAQQIPTGIVHINDQTVNDEANSPFGGVGASGTGSRFGGAAANIEAFTETRWITMRGQTPAYPF</sequence>
<evidence type="ECO:0000259" key="6">
    <source>
        <dbReference type="Pfam" id="PF00171"/>
    </source>
</evidence>
<name>A0A6I4ML94_9ACTN</name>
<dbReference type="AlphaFoldDB" id="A0A6I4ML94"/>
<dbReference type="PANTHER" id="PTHR42986">
    <property type="entry name" value="BENZALDEHYDE DEHYDROGENASE YFMT"/>
    <property type="match status" value="1"/>
</dbReference>
<dbReference type="Proteomes" id="UP000462055">
    <property type="component" value="Unassembled WGS sequence"/>
</dbReference>
<feature type="domain" description="Aldehyde dehydrogenase" evidence="6">
    <location>
        <begin position="19"/>
        <end position="475"/>
    </location>
</feature>
<evidence type="ECO:0000313" key="8">
    <source>
        <dbReference type="Proteomes" id="UP000462055"/>
    </source>
</evidence>
<dbReference type="SUPFAM" id="SSF53720">
    <property type="entry name" value="ALDH-like"/>
    <property type="match status" value="1"/>
</dbReference>